<feature type="domain" description="NmrA-like" evidence="3">
    <location>
        <begin position="7"/>
        <end position="259"/>
    </location>
</feature>
<keyword evidence="5" id="KW-1185">Reference proteome</keyword>
<evidence type="ECO:0000256" key="2">
    <source>
        <dbReference type="ARBA" id="ARBA00023002"/>
    </source>
</evidence>
<proteinExistence type="predicted"/>
<dbReference type="SUPFAM" id="SSF51735">
    <property type="entry name" value="NAD(P)-binding Rossmann-fold domains"/>
    <property type="match status" value="1"/>
</dbReference>
<dbReference type="Proteomes" id="UP001320420">
    <property type="component" value="Unassembled WGS sequence"/>
</dbReference>
<dbReference type="Gene3D" id="3.90.25.10">
    <property type="entry name" value="UDP-galactose 4-epimerase, domain 1"/>
    <property type="match status" value="1"/>
</dbReference>
<dbReference type="PANTHER" id="PTHR47706:SF11">
    <property type="entry name" value="ISOFLAVONE REDUCTASE FAMILY PROTEIN (AFU_ORTHOLOGUE AFUA_1G12510)"/>
    <property type="match status" value="1"/>
</dbReference>
<gene>
    <name evidence="4" type="ORF">SLS62_010831</name>
</gene>
<dbReference type="AlphaFoldDB" id="A0AAN9YH13"/>
<keyword evidence="1" id="KW-0521">NADP</keyword>
<dbReference type="InterPro" id="IPR045312">
    <property type="entry name" value="PCBER-like"/>
</dbReference>
<reference evidence="4 5" key="1">
    <citation type="submission" date="2024-02" db="EMBL/GenBank/DDBJ databases">
        <title>De novo assembly and annotation of 12 fungi associated with fruit tree decline syndrome in Ontario, Canada.</title>
        <authorList>
            <person name="Sulman M."/>
            <person name="Ellouze W."/>
            <person name="Ilyukhin E."/>
        </authorList>
    </citation>
    <scope>NUCLEOTIDE SEQUENCE [LARGE SCALE GENOMIC DNA]</scope>
    <source>
        <strain evidence="4 5">M11/M66-122</strain>
    </source>
</reference>
<dbReference type="EMBL" id="JAKJXP020000150">
    <property type="protein sequence ID" value="KAK7741966.1"/>
    <property type="molecule type" value="Genomic_DNA"/>
</dbReference>
<dbReference type="Pfam" id="PF05368">
    <property type="entry name" value="NmrA"/>
    <property type="match status" value="1"/>
</dbReference>
<evidence type="ECO:0000313" key="4">
    <source>
        <dbReference type="EMBL" id="KAK7741966.1"/>
    </source>
</evidence>
<dbReference type="InterPro" id="IPR008030">
    <property type="entry name" value="NmrA-like"/>
</dbReference>
<dbReference type="CDD" id="cd05259">
    <property type="entry name" value="PCBER_SDR_a"/>
    <property type="match status" value="1"/>
</dbReference>
<protein>
    <recommendedName>
        <fullName evidence="3">NmrA-like domain-containing protein</fullName>
    </recommendedName>
</protein>
<evidence type="ECO:0000313" key="5">
    <source>
        <dbReference type="Proteomes" id="UP001320420"/>
    </source>
</evidence>
<organism evidence="4 5">
    <name type="scientific">Diatrype stigma</name>
    <dbReference type="NCBI Taxonomy" id="117547"/>
    <lineage>
        <taxon>Eukaryota</taxon>
        <taxon>Fungi</taxon>
        <taxon>Dikarya</taxon>
        <taxon>Ascomycota</taxon>
        <taxon>Pezizomycotina</taxon>
        <taxon>Sordariomycetes</taxon>
        <taxon>Xylariomycetidae</taxon>
        <taxon>Xylariales</taxon>
        <taxon>Diatrypaceae</taxon>
        <taxon>Diatrype</taxon>
    </lineage>
</organism>
<comment type="caution">
    <text evidence="4">The sequence shown here is derived from an EMBL/GenBank/DDBJ whole genome shotgun (WGS) entry which is preliminary data.</text>
</comment>
<evidence type="ECO:0000259" key="3">
    <source>
        <dbReference type="Pfam" id="PF05368"/>
    </source>
</evidence>
<keyword evidence="2" id="KW-0560">Oxidoreductase</keyword>
<name>A0AAN9YH13_9PEZI</name>
<dbReference type="InterPro" id="IPR051609">
    <property type="entry name" value="NmrA/Isoflavone_reductase-like"/>
</dbReference>
<dbReference type="PANTHER" id="PTHR47706">
    <property type="entry name" value="NMRA-LIKE FAMILY PROTEIN"/>
    <property type="match status" value="1"/>
</dbReference>
<sequence length="319" mass="35284">MTPPTPSNILIIGATGNIGKYITNQILAAKPPVAHKVSIFTSPATAADPSKQALLSTWKSQGLAVIEGDLRNADHVTKAYEGVDTVVSALGRNGLLEQIELLKLAEASSSVQWFFPSEYGTDIEYDASSADEKPHQNKLAVRRFIRENIKRLQITYVVTGPYIDMFFDLMPGAEAPGGFDPASKKAVVIGSGKEKVGFTSMPDVGKFVVAALRHPEVAQGEVLKVQSFVVSPHAILNEFEKQTGTKWTVEHTPIEKLREQEKEAWESKKPVATRYTLRRIWAEGKTLYEKTDNERLGVRDEDLEQLSTVVERSLKGEEY</sequence>
<accession>A0AAN9YH13</accession>
<dbReference type="GO" id="GO:0016491">
    <property type="term" value="F:oxidoreductase activity"/>
    <property type="evidence" value="ECO:0007669"/>
    <property type="project" value="UniProtKB-KW"/>
</dbReference>
<dbReference type="InterPro" id="IPR036291">
    <property type="entry name" value="NAD(P)-bd_dom_sf"/>
</dbReference>
<dbReference type="Gene3D" id="3.40.50.720">
    <property type="entry name" value="NAD(P)-binding Rossmann-like Domain"/>
    <property type="match status" value="1"/>
</dbReference>
<evidence type="ECO:0000256" key="1">
    <source>
        <dbReference type="ARBA" id="ARBA00022857"/>
    </source>
</evidence>